<dbReference type="Proteomes" id="UP001620645">
    <property type="component" value="Unassembled WGS sequence"/>
</dbReference>
<evidence type="ECO:0000313" key="2">
    <source>
        <dbReference type="EMBL" id="KAL3074434.1"/>
    </source>
</evidence>
<dbReference type="EMBL" id="JBICCN010000357">
    <property type="protein sequence ID" value="KAL3074434.1"/>
    <property type="molecule type" value="Genomic_DNA"/>
</dbReference>
<accession>A0ABD2I1N7</accession>
<organism evidence="2 3">
    <name type="scientific">Heterodera schachtii</name>
    <name type="common">Sugarbeet cyst nematode worm</name>
    <name type="synonym">Tylenchus schachtii</name>
    <dbReference type="NCBI Taxonomy" id="97005"/>
    <lineage>
        <taxon>Eukaryota</taxon>
        <taxon>Metazoa</taxon>
        <taxon>Ecdysozoa</taxon>
        <taxon>Nematoda</taxon>
        <taxon>Chromadorea</taxon>
        <taxon>Rhabditida</taxon>
        <taxon>Tylenchina</taxon>
        <taxon>Tylenchomorpha</taxon>
        <taxon>Tylenchoidea</taxon>
        <taxon>Heteroderidae</taxon>
        <taxon>Heteroderinae</taxon>
        <taxon>Heterodera</taxon>
    </lineage>
</organism>
<evidence type="ECO:0000313" key="3">
    <source>
        <dbReference type="Proteomes" id="UP001620645"/>
    </source>
</evidence>
<reference evidence="2 3" key="1">
    <citation type="submission" date="2024-10" db="EMBL/GenBank/DDBJ databases">
        <authorList>
            <person name="Kim D."/>
        </authorList>
    </citation>
    <scope>NUCLEOTIDE SEQUENCE [LARGE SCALE GENOMIC DNA]</scope>
    <source>
        <strain evidence="2">Taebaek</strain>
    </source>
</reference>
<protein>
    <submittedName>
        <fullName evidence="2">Uncharacterized protein</fullName>
    </submittedName>
</protein>
<dbReference type="AlphaFoldDB" id="A0ABD2I1N7"/>
<keyword evidence="3" id="KW-1185">Reference proteome</keyword>
<feature type="region of interest" description="Disordered" evidence="1">
    <location>
        <begin position="165"/>
        <end position="189"/>
    </location>
</feature>
<comment type="caution">
    <text evidence="2">The sequence shown here is derived from an EMBL/GenBank/DDBJ whole genome shotgun (WGS) entry which is preliminary data.</text>
</comment>
<evidence type="ECO:0000256" key="1">
    <source>
        <dbReference type="SAM" id="MobiDB-lite"/>
    </source>
</evidence>
<sequence>MSSPSLSVFCSPSSQFSVCYPCCPGSQKVVSLMANYVGTFAHSFSKSSLCSNAKSVAGALKGQLIGCSKGGDATLLADIEASLATHSSGIDGLMDQIHCQIIQLNLGFVRAMFAIAAAASSHASNNNEWHALSAQFGQQISEIDSKCAEFGIVIAKVPFYGPKGDHSQRNVPGTDSVISMPGLTGSHKQ</sequence>
<proteinExistence type="predicted"/>
<name>A0ABD2I1N7_HETSC</name>
<gene>
    <name evidence="2" type="ORF">niasHS_015264</name>
</gene>